<dbReference type="AlphaFoldDB" id="B4REL9"/>
<keyword evidence="2" id="KW-0813">Transport</keyword>
<dbReference type="InterPro" id="IPR036259">
    <property type="entry name" value="MFS_trans_sf"/>
</dbReference>
<evidence type="ECO:0000259" key="7">
    <source>
        <dbReference type="PROSITE" id="PS50850"/>
    </source>
</evidence>
<proteinExistence type="predicted"/>
<feature type="transmembrane region" description="Helical" evidence="6">
    <location>
        <begin position="57"/>
        <end position="78"/>
    </location>
</feature>
<evidence type="ECO:0000256" key="2">
    <source>
        <dbReference type="ARBA" id="ARBA00022448"/>
    </source>
</evidence>
<feature type="transmembrane region" description="Helical" evidence="6">
    <location>
        <begin position="151"/>
        <end position="173"/>
    </location>
</feature>
<dbReference type="InterPro" id="IPR020846">
    <property type="entry name" value="MFS_dom"/>
</dbReference>
<feature type="domain" description="Major facilitator superfamily (MFS) profile" evidence="7">
    <location>
        <begin position="23"/>
        <end position="435"/>
    </location>
</feature>
<keyword evidence="5 6" id="KW-0472">Membrane</keyword>
<evidence type="ECO:0000256" key="3">
    <source>
        <dbReference type="ARBA" id="ARBA00022692"/>
    </source>
</evidence>
<comment type="subcellular location">
    <subcellularLocation>
        <location evidence="1">Membrane</location>
        <topology evidence="1">Multi-pass membrane protein</topology>
    </subcellularLocation>
</comment>
<evidence type="ECO:0000313" key="9">
    <source>
        <dbReference type="Proteomes" id="UP000001868"/>
    </source>
</evidence>
<accession>B4REL9</accession>
<feature type="transmembrane region" description="Helical" evidence="6">
    <location>
        <begin position="193"/>
        <end position="212"/>
    </location>
</feature>
<gene>
    <name evidence="8" type="ordered locus">PHZ_c2134</name>
</gene>
<evidence type="ECO:0000256" key="6">
    <source>
        <dbReference type="SAM" id="Phobius"/>
    </source>
</evidence>
<keyword evidence="3 6" id="KW-0812">Transmembrane</keyword>
<keyword evidence="9" id="KW-1185">Reference proteome</keyword>
<evidence type="ECO:0000313" key="8">
    <source>
        <dbReference type="EMBL" id="ACG78545.1"/>
    </source>
</evidence>
<feature type="transmembrane region" description="Helical" evidence="6">
    <location>
        <begin position="20"/>
        <end position="45"/>
    </location>
</feature>
<dbReference type="KEGG" id="pzu:PHZ_c2134"/>
<feature type="transmembrane region" description="Helical" evidence="6">
    <location>
        <begin position="338"/>
        <end position="363"/>
    </location>
</feature>
<dbReference type="EMBL" id="CP000747">
    <property type="protein sequence ID" value="ACG78545.1"/>
    <property type="molecule type" value="Genomic_DNA"/>
</dbReference>
<evidence type="ECO:0000256" key="1">
    <source>
        <dbReference type="ARBA" id="ARBA00004141"/>
    </source>
</evidence>
<feature type="transmembrane region" description="Helical" evidence="6">
    <location>
        <begin position="278"/>
        <end position="299"/>
    </location>
</feature>
<dbReference type="CDD" id="cd17328">
    <property type="entry name" value="MFS_spinster_like"/>
    <property type="match status" value="1"/>
</dbReference>
<dbReference type="PANTHER" id="PTHR23505">
    <property type="entry name" value="SPINSTER"/>
    <property type="match status" value="1"/>
</dbReference>
<dbReference type="SUPFAM" id="SSF103473">
    <property type="entry name" value="MFS general substrate transporter"/>
    <property type="match status" value="1"/>
</dbReference>
<dbReference type="InterPro" id="IPR011701">
    <property type="entry name" value="MFS"/>
</dbReference>
<dbReference type="RefSeq" id="WP_012522687.1">
    <property type="nucleotide sequence ID" value="NC_011144.1"/>
</dbReference>
<dbReference type="PANTHER" id="PTHR23505:SF79">
    <property type="entry name" value="PROTEIN SPINSTER"/>
    <property type="match status" value="1"/>
</dbReference>
<sequence>MRDMPSGAVEGQPYPSPAYAYYSVGVLMLAYIFAFVDRIALGLVVDPIRRDLGLTDTQVSALAGLAFVVCFVIFSFPFGRWVDRRARPPALTLGISVWSLAMAGCGLATNFWQLFVGRMLVGVGEAAVNPVAYSTIPDSFPPHRRGFAMGIYASGASIGGGFAVYLGSLILAWAEIAQPSLPIVGPLAPWQALFIGLGLPGLLVALLVRFTLRDPPRRGQSAAPVASRDVTAYFLEHRTLFILMFLGFSGFAISNYAFTVWGPTYFMRVHEMSVARVGLLMGLGYAIFGTIGVLLGGAWADRVRKAGDPVAPIWVALWIAGLQAPFFLGAYLSPDATVALVLFCAGMLTACMIGGLQGAMVQVLTPNRMRGQAGAVYLTVVNVLGLGVAPTATAAMTDYVFGGPEHIGKSLAATTAGALGLAALLLVIGMRLARARARAVADEEAKTLF</sequence>
<feature type="transmembrane region" description="Helical" evidence="6">
    <location>
        <begin position="407"/>
        <end position="428"/>
    </location>
</feature>
<feature type="transmembrane region" description="Helical" evidence="6">
    <location>
        <begin position="240"/>
        <end position="258"/>
    </location>
</feature>
<evidence type="ECO:0000256" key="4">
    <source>
        <dbReference type="ARBA" id="ARBA00022989"/>
    </source>
</evidence>
<evidence type="ECO:0000256" key="5">
    <source>
        <dbReference type="ARBA" id="ARBA00023136"/>
    </source>
</evidence>
<keyword evidence="4 6" id="KW-1133">Transmembrane helix</keyword>
<dbReference type="Proteomes" id="UP000001868">
    <property type="component" value="Chromosome"/>
</dbReference>
<dbReference type="Pfam" id="PF07690">
    <property type="entry name" value="MFS_1"/>
    <property type="match status" value="1"/>
</dbReference>
<feature type="transmembrane region" description="Helical" evidence="6">
    <location>
        <begin position="375"/>
        <end position="395"/>
    </location>
</feature>
<reference evidence="8 9" key="1">
    <citation type="journal article" date="2008" name="BMC Genomics">
        <title>Complete genome of Phenylobacterium zucineum - a novel facultative intracellular bacterium isolated from human erythroleukemia cell line K562.</title>
        <authorList>
            <person name="Luo Y."/>
            <person name="Xu X."/>
            <person name="Ding Z."/>
            <person name="Liu Z."/>
            <person name="Zhang B."/>
            <person name="Yan Z."/>
            <person name="Sun J."/>
            <person name="Hu S."/>
            <person name="Hu X."/>
        </authorList>
    </citation>
    <scope>NUCLEOTIDE SEQUENCE [LARGE SCALE GENOMIC DNA]</scope>
    <source>
        <strain evidence="8 9">HLK1</strain>
    </source>
</reference>
<dbReference type="Gene3D" id="1.20.1250.20">
    <property type="entry name" value="MFS general substrate transporter like domains"/>
    <property type="match status" value="2"/>
</dbReference>
<dbReference type="STRING" id="450851.PHZ_c2134"/>
<dbReference type="HOGENOM" id="CLU_001265_5_12_5"/>
<feature type="transmembrane region" description="Helical" evidence="6">
    <location>
        <begin position="90"/>
        <end position="112"/>
    </location>
</feature>
<dbReference type="GO" id="GO:0022857">
    <property type="term" value="F:transmembrane transporter activity"/>
    <property type="evidence" value="ECO:0007669"/>
    <property type="project" value="InterPro"/>
</dbReference>
<feature type="transmembrane region" description="Helical" evidence="6">
    <location>
        <begin position="311"/>
        <end position="332"/>
    </location>
</feature>
<dbReference type="eggNOG" id="COG2223">
    <property type="taxonomic scope" value="Bacteria"/>
</dbReference>
<dbReference type="InterPro" id="IPR044770">
    <property type="entry name" value="MFS_spinster-like"/>
</dbReference>
<name>B4REL9_PHEZH</name>
<organism evidence="8 9">
    <name type="scientific">Phenylobacterium zucineum (strain HLK1)</name>
    <dbReference type="NCBI Taxonomy" id="450851"/>
    <lineage>
        <taxon>Bacteria</taxon>
        <taxon>Pseudomonadati</taxon>
        <taxon>Pseudomonadota</taxon>
        <taxon>Alphaproteobacteria</taxon>
        <taxon>Caulobacterales</taxon>
        <taxon>Caulobacteraceae</taxon>
        <taxon>Phenylobacterium</taxon>
    </lineage>
</organism>
<dbReference type="GO" id="GO:0016020">
    <property type="term" value="C:membrane"/>
    <property type="evidence" value="ECO:0007669"/>
    <property type="project" value="UniProtKB-SubCell"/>
</dbReference>
<protein>
    <submittedName>
        <fullName evidence="8">Permease of the major facilitator superfamily</fullName>
    </submittedName>
</protein>
<dbReference type="PROSITE" id="PS50850">
    <property type="entry name" value="MFS"/>
    <property type="match status" value="1"/>
</dbReference>